<evidence type="ECO:0000256" key="1">
    <source>
        <dbReference type="SAM" id="Phobius"/>
    </source>
</evidence>
<dbReference type="PANTHER" id="PTHR31170:SF21">
    <property type="match status" value="1"/>
</dbReference>
<proteinExistence type="predicted"/>
<keyword evidence="3" id="KW-1185">Reference proteome</keyword>
<evidence type="ECO:0000313" key="3">
    <source>
        <dbReference type="Proteomes" id="UP000237347"/>
    </source>
</evidence>
<keyword evidence="1" id="KW-1133">Transmembrane helix</keyword>
<dbReference type="EMBL" id="PKMF04000015">
    <property type="protein sequence ID" value="KAK7859038.1"/>
    <property type="molecule type" value="Genomic_DNA"/>
</dbReference>
<dbReference type="Proteomes" id="UP000237347">
    <property type="component" value="Unassembled WGS sequence"/>
</dbReference>
<protein>
    <submittedName>
        <fullName evidence="2">Upf0481 protein</fullName>
    </submittedName>
</protein>
<evidence type="ECO:0000313" key="2">
    <source>
        <dbReference type="EMBL" id="KAK7859038.1"/>
    </source>
</evidence>
<comment type="caution">
    <text evidence="2">The sequence shown here is derived from an EMBL/GenBank/DDBJ whole genome shotgun (WGS) entry which is preliminary data.</text>
</comment>
<reference evidence="2 3" key="1">
    <citation type="journal article" date="2018" name="Sci. Data">
        <title>The draft genome sequence of cork oak.</title>
        <authorList>
            <person name="Ramos A.M."/>
            <person name="Usie A."/>
            <person name="Barbosa P."/>
            <person name="Barros P.M."/>
            <person name="Capote T."/>
            <person name="Chaves I."/>
            <person name="Simoes F."/>
            <person name="Abreu I."/>
            <person name="Carrasquinho I."/>
            <person name="Faro C."/>
            <person name="Guimaraes J.B."/>
            <person name="Mendonca D."/>
            <person name="Nobrega F."/>
            <person name="Rodrigues L."/>
            <person name="Saibo N.J.M."/>
            <person name="Varela M.C."/>
            <person name="Egas C."/>
            <person name="Matos J."/>
            <person name="Miguel C.M."/>
            <person name="Oliveira M.M."/>
            <person name="Ricardo C.P."/>
            <person name="Goncalves S."/>
        </authorList>
    </citation>
    <scope>NUCLEOTIDE SEQUENCE [LARGE SCALE GENOMIC DNA]</scope>
    <source>
        <strain evidence="3">cv. HL8</strain>
    </source>
</reference>
<gene>
    <name evidence="2" type="ORF">CFP56_008672</name>
</gene>
<keyword evidence="1" id="KW-0472">Membrane</keyword>
<organism evidence="2 3">
    <name type="scientific">Quercus suber</name>
    <name type="common">Cork oak</name>
    <dbReference type="NCBI Taxonomy" id="58331"/>
    <lineage>
        <taxon>Eukaryota</taxon>
        <taxon>Viridiplantae</taxon>
        <taxon>Streptophyta</taxon>
        <taxon>Embryophyta</taxon>
        <taxon>Tracheophyta</taxon>
        <taxon>Spermatophyta</taxon>
        <taxon>Magnoliopsida</taxon>
        <taxon>eudicotyledons</taxon>
        <taxon>Gunneridae</taxon>
        <taxon>Pentapetalae</taxon>
        <taxon>rosids</taxon>
        <taxon>fabids</taxon>
        <taxon>Fagales</taxon>
        <taxon>Fagaceae</taxon>
        <taxon>Quercus</taxon>
    </lineage>
</organism>
<sequence length="566" mass="64842">MGSSNLTRLLLQKILCSRRKLHSVAIRIANADDIRPGAPHAIHTLNWCASVKEKLKNDEIPGESNCVCIYKVPPNMRLVKKKAYEPSIVSIGPYHHGEPRLQAMEELKWRYFHRLFNPKQQHGVELEPVMEAMEKLEEKAQRCYSDEVKLSKGQFAKMMLIDGCFIIELFKELNQKQNFTQQKLEIDEERSLLKRWMLPTLRRDLIMLENQLPLFVLSELFQLITNSSSSTKATPSLQELALRFFNPLLQRNHSGTQENQPNLDESTVKGFEGKHFLDLFRSSILPNLPEKDARGKQTDMMRSISELKEVGVKISTAKNHQSPLDISFGKWKLNMGKKLIIPPLYIEDHRGTLFRNMMAYEKCHRFCHPDVTSYLFFFDGLINSAKDVGLLHYKGILYHSLGSNREVAKLVNNLCKEVVPDNDESYLYEVVNNTNSYYNTWYARERGVLVHHYFCSWLVGISTFGAIVALYLTLIQTASGVASALGPLHDKHFCSYIIDSISLPFSGYPSTPPVPTEGEINQSDKCCERLYTYLENLLKGGIDKCCECLCTYLENLLKGIDETKND</sequence>
<dbReference type="PANTHER" id="PTHR31170">
    <property type="entry name" value="BNAC04G53230D PROTEIN"/>
    <property type="match status" value="1"/>
</dbReference>
<dbReference type="InterPro" id="IPR004158">
    <property type="entry name" value="DUF247_pln"/>
</dbReference>
<keyword evidence="1" id="KW-0812">Transmembrane</keyword>
<name>A0AAW0M595_QUESU</name>
<dbReference type="AlphaFoldDB" id="A0AAW0M595"/>
<feature type="transmembrane region" description="Helical" evidence="1">
    <location>
        <begin position="454"/>
        <end position="474"/>
    </location>
</feature>
<dbReference type="Gramene" id="rna-CFP56_17548">
    <property type="protein sequence ID" value="cds-POE92892.1"/>
    <property type="gene ID" value="gene-CFP56_17548"/>
</dbReference>
<accession>A0AAW0M595</accession>
<dbReference type="Pfam" id="PF03140">
    <property type="entry name" value="DUF247"/>
    <property type="match status" value="1"/>
</dbReference>